<dbReference type="RefSeq" id="WP_228106597.1">
    <property type="nucleotide sequence ID" value="NZ_CP101637.1"/>
</dbReference>
<dbReference type="EMBL" id="CP101637">
    <property type="protein sequence ID" value="WMT79870.1"/>
    <property type="molecule type" value="Genomic_DNA"/>
</dbReference>
<reference evidence="1 2" key="1">
    <citation type="submission" date="2022-07" db="EMBL/GenBank/DDBJ databases">
        <title>Genome sequence of Terrisporobacter mayombei DSM6539.</title>
        <authorList>
            <person name="Boeer T."/>
            <person name="Bengelsdorf F.R."/>
            <person name="Daniel R."/>
            <person name="Poehlein A."/>
        </authorList>
    </citation>
    <scope>NUCLEOTIDE SEQUENCE [LARGE SCALE GENOMIC DNA]</scope>
    <source>
        <strain evidence="1 2">DSM 6539</strain>
    </source>
</reference>
<protein>
    <recommendedName>
        <fullName evidence="3">IrrE N-terminal-like domain-containing protein</fullName>
    </recommendedName>
</protein>
<evidence type="ECO:0000313" key="2">
    <source>
        <dbReference type="Proteomes" id="UP001235030"/>
    </source>
</evidence>
<dbReference type="Proteomes" id="UP001235030">
    <property type="component" value="Chromosome"/>
</dbReference>
<proteinExistence type="predicted"/>
<sequence length="155" mass="17870">MNRYESLLDEAYSEGITVKEVKLKSNSDGLYVSNKIALNKNRLNTNDEKYCILAEELGHHHTSYGNIIDLNDIRNAKQEYQARLYSYNKLVGLTGIIKAFEAKCTNRCETAEFLGVTESFLNEAIDCYRDKYGISVELDNYTICFIPNLWVYQQL</sequence>
<accession>A0ABY9PYM7</accession>
<keyword evidence="2" id="KW-1185">Reference proteome</keyword>
<name>A0ABY9PYM7_9FIRM</name>
<organism evidence="1 2">
    <name type="scientific">Terrisporobacter mayombei</name>
    <dbReference type="NCBI Taxonomy" id="1541"/>
    <lineage>
        <taxon>Bacteria</taxon>
        <taxon>Bacillati</taxon>
        <taxon>Bacillota</taxon>
        <taxon>Clostridia</taxon>
        <taxon>Peptostreptococcales</taxon>
        <taxon>Peptostreptococcaceae</taxon>
        <taxon>Terrisporobacter</taxon>
    </lineage>
</organism>
<evidence type="ECO:0008006" key="3">
    <source>
        <dbReference type="Google" id="ProtNLM"/>
    </source>
</evidence>
<gene>
    <name evidence="1" type="ORF">TEMA_01410</name>
</gene>
<evidence type="ECO:0000313" key="1">
    <source>
        <dbReference type="EMBL" id="WMT79870.1"/>
    </source>
</evidence>